<keyword evidence="2" id="KW-1185">Reference proteome</keyword>
<dbReference type="AlphaFoldDB" id="A0A5B7JJF0"/>
<protein>
    <submittedName>
        <fullName evidence="1">Baculoviral IAP repeat-containing protein 6</fullName>
    </submittedName>
</protein>
<comment type="caution">
    <text evidence="1">The sequence shown here is derived from an EMBL/GenBank/DDBJ whole genome shotgun (WGS) entry which is preliminary data.</text>
</comment>
<evidence type="ECO:0000313" key="2">
    <source>
        <dbReference type="Proteomes" id="UP000324222"/>
    </source>
</evidence>
<reference evidence="1 2" key="1">
    <citation type="submission" date="2019-05" db="EMBL/GenBank/DDBJ databases">
        <title>Another draft genome of Portunus trituberculatus and its Hox gene families provides insights of decapod evolution.</title>
        <authorList>
            <person name="Jeong J.-H."/>
            <person name="Song I."/>
            <person name="Kim S."/>
            <person name="Choi T."/>
            <person name="Kim D."/>
            <person name="Ryu S."/>
            <person name="Kim W."/>
        </authorList>
    </citation>
    <scope>NUCLEOTIDE SEQUENCE [LARGE SCALE GENOMIC DNA]</scope>
    <source>
        <tissue evidence="1">Muscle</tissue>
    </source>
</reference>
<sequence>MANGDCNLENGRDQYFHSPSVDIHPCPGSPCTDYIGATAHRFVATVPPCWSEIIQAQKQRRNPQHLQQHPDDLDTTRTWRLEADSSTWDEHLFELLLPAGASGTGAVQVGHIDLKLNFVHGPPNPLPTLQVKTQ</sequence>
<name>A0A5B7JJF0_PORTR</name>
<gene>
    <name evidence="1" type="primary">BIRC6_1</name>
    <name evidence="1" type="ORF">E2C01_090131</name>
</gene>
<evidence type="ECO:0000313" key="1">
    <source>
        <dbReference type="EMBL" id="MPC94939.1"/>
    </source>
</evidence>
<dbReference type="EMBL" id="VSRR010100382">
    <property type="protein sequence ID" value="MPC94939.1"/>
    <property type="molecule type" value="Genomic_DNA"/>
</dbReference>
<proteinExistence type="predicted"/>
<organism evidence="1 2">
    <name type="scientific">Portunus trituberculatus</name>
    <name type="common">Swimming crab</name>
    <name type="synonym">Neptunus trituberculatus</name>
    <dbReference type="NCBI Taxonomy" id="210409"/>
    <lineage>
        <taxon>Eukaryota</taxon>
        <taxon>Metazoa</taxon>
        <taxon>Ecdysozoa</taxon>
        <taxon>Arthropoda</taxon>
        <taxon>Crustacea</taxon>
        <taxon>Multicrustacea</taxon>
        <taxon>Malacostraca</taxon>
        <taxon>Eumalacostraca</taxon>
        <taxon>Eucarida</taxon>
        <taxon>Decapoda</taxon>
        <taxon>Pleocyemata</taxon>
        <taxon>Brachyura</taxon>
        <taxon>Eubrachyura</taxon>
        <taxon>Portunoidea</taxon>
        <taxon>Portunidae</taxon>
        <taxon>Portuninae</taxon>
        <taxon>Portunus</taxon>
    </lineage>
</organism>
<dbReference type="Proteomes" id="UP000324222">
    <property type="component" value="Unassembled WGS sequence"/>
</dbReference>
<dbReference type="OrthoDB" id="47801at2759"/>
<accession>A0A5B7JJF0</accession>